<keyword evidence="1" id="KW-1133">Transmembrane helix</keyword>
<dbReference type="RefSeq" id="WP_251871508.1">
    <property type="nucleotide sequence ID" value="NZ_CP098755.1"/>
</dbReference>
<keyword evidence="1" id="KW-0472">Membrane</keyword>
<evidence type="ECO:0000313" key="3">
    <source>
        <dbReference type="Proteomes" id="UP001056500"/>
    </source>
</evidence>
<protein>
    <submittedName>
        <fullName evidence="2">Uncharacterized protein</fullName>
    </submittedName>
</protein>
<gene>
    <name evidence="2" type="ORF">NDK47_19910</name>
</gene>
<reference evidence="2" key="1">
    <citation type="submission" date="2022-06" db="EMBL/GenBank/DDBJ databases">
        <title>Genome sequencing of Brevibacillus sp. BB3-R1.</title>
        <authorList>
            <person name="Heo J."/>
            <person name="Lee D."/>
            <person name="Won M."/>
            <person name="Han B.-H."/>
            <person name="Hong S.-B."/>
            <person name="Kwon S.-W."/>
        </authorList>
    </citation>
    <scope>NUCLEOTIDE SEQUENCE</scope>
    <source>
        <strain evidence="2">BB3-R1</strain>
    </source>
</reference>
<keyword evidence="3" id="KW-1185">Reference proteome</keyword>
<dbReference type="Proteomes" id="UP001056500">
    <property type="component" value="Chromosome"/>
</dbReference>
<evidence type="ECO:0000313" key="2">
    <source>
        <dbReference type="EMBL" id="USG64396.1"/>
    </source>
</evidence>
<sequence>MTIETKVKKKGQTNEFVIAIWKDYRKYSSREEVSFDRNIPIAIACFVSVIAIVVIKDANGIVSILKDFNTVALTVVAILAGFNTASLSVIAASNTKALGKLYASERQDDNENSSNLLKQTVSLFGYSIIIELAILVIGGILIFVFNTLGTVLTYLPQLKYSDLYERIIITLFAIPWIAMIFHSLFISIRNISILYNYILFLGHQAKEDNGSEGF</sequence>
<feature type="transmembrane region" description="Helical" evidence="1">
    <location>
        <begin position="167"/>
        <end position="188"/>
    </location>
</feature>
<organism evidence="2 3">
    <name type="scientific">Brevibacillus ruminantium</name>
    <dbReference type="NCBI Taxonomy" id="2950604"/>
    <lineage>
        <taxon>Bacteria</taxon>
        <taxon>Bacillati</taxon>
        <taxon>Bacillota</taxon>
        <taxon>Bacilli</taxon>
        <taxon>Bacillales</taxon>
        <taxon>Paenibacillaceae</taxon>
        <taxon>Brevibacillus</taxon>
    </lineage>
</organism>
<feature type="transmembrane region" description="Helical" evidence="1">
    <location>
        <begin position="70"/>
        <end position="92"/>
    </location>
</feature>
<evidence type="ECO:0000256" key="1">
    <source>
        <dbReference type="SAM" id="Phobius"/>
    </source>
</evidence>
<accession>A0ABY4WC30</accession>
<dbReference type="EMBL" id="CP098755">
    <property type="protein sequence ID" value="USG64396.1"/>
    <property type="molecule type" value="Genomic_DNA"/>
</dbReference>
<feature type="transmembrane region" description="Helical" evidence="1">
    <location>
        <begin position="39"/>
        <end position="58"/>
    </location>
</feature>
<keyword evidence="1" id="KW-0812">Transmembrane</keyword>
<proteinExistence type="predicted"/>
<feature type="transmembrane region" description="Helical" evidence="1">
    <location>
        <begin position="123"/>
        <end position="155"/>
    </location>
</feature>
<name>A0ABY4WC30_9BACL</name>